<gene>
    <name evidence="6" type="ORF">CJOHNSTONI_LOCUS1407</name>
</gene>
<feature type="transmembrane region" description="Helical" evidence="5">
    <location>
        <begin position="20"/>
        <end position="39"/>
    </location>
</feature>
<organism evidence="6 7">
    <name type="scientific">Cercopithifilaria johnstoni</name>
    <dbReference type="NCBI Taxonomy" id="2874296"/>
    <lineage>
        <taxon>Eukaryota</taxon>
        <taxon>Metazoa</taxon>
        <taxon>Ecdysozoa</taxon>
        <taxon>Nematoda</taxon>
        <taxon>Chromadorea</taxon>
        <taxon>Rhabditida</taxon>
        <taxon>Spirurina</taxon>
        <taxon>Spiruromorpha</taxon>
        <taxon>Filarioidea</taxon>
        <taxon>Onchocercidae</taxon>
        <taxon>Cercopithifilaria</taxon>
    </lineage>
</organism>
<keyword evidence="4 5" id="KW-0472">Membrane</keyword>
<evidence type="ECO:0000256" key="1">
    <source>
        <dbReference type="ARBA" id="ARBA00004141"/>
    </source>
</evidence>
<dbReference type="OrthoDB" id="5868512at2759"/>
<evidence type="ECO:0000313" key="6">
    <source>
        <dbReference type="EMBL" id="CAG9530969.1"/>
    </source>
</evidence>
<comment type="subcellular location">
    <subcellularLocation>
        <location evidence="1">Membrane</location>
        <topology evidence="1">Multi-pass membrane protein</topology>
    </subcellularLocation>
</comment>
<dbReference type="AlphaFoldDB" id="A0A8J2MJR2"/>
<dbReference type="Proteomes" id="UP000746747">
    <property type="component" value="Unassembled WGS sequence"/>
</dbReference>
<protein>
    <submittedName>
        <fullName evidence="6">Uncharacterized protein</fullName>
    </submittedName>
</protein>
<keyword evidence="3 5" id="KW-1133">Transmembrane helix</keyword>
<keyword evidence="2 5" id="KW-0812">Transmembrane</keyword>
<dbReference type="InterPro" id="IPR007237">
    <property type="entry name" value="CD20-like"/>
</dbReference>
<feature type="transmembrane region" description="Helical" evidence="5">
    <location>
        <begin position="46"/>
        <end position="67"/>
    </location>
</feature>
<name>A0A8J2MJR2_9BILA</name>
<evidence type="ECO:0000256" key="2">
    <source>
        <dbReference type="ARBA" id="ARBA00022692"/>
    </source>
</evidence>
<feature type="transmembrane region" description="Helical" evidence="5">
    <location>
        <begin position="121"/>
        <end position="142"/>
    </location>
</feature>
<proteinExistence type="predicted"/>
<dbReference type="GO" id="GO:0016020">
    <property type="term" value="C:membrane"/>
    <property type="evidence" value="ECO:0007669"/>
    <property type="project" value="UniProtKB-SubCell"/>
</dbReference>
<evidence type="ECO:0000256" key="4">
    <source>
        <dbReference type="ARBA" id="ARBA00023136"/>
    </source>
</evidence>
<keyword evidence="7" id="KW-1185">Reference proteome</keyword>
<comment type="caution">
    <text evidence="6">The sequence shown here is derived from an EMBL/GenBank/DDBJ whole genome shotgun (WGS) entry which is preliminary data.</text>
</comment>
<dbReference type="Pfam" id="PF04103">
    <property type="entry name" value="CD20"/>
    <property type="match status" value="1"/>
</dbReference>
<evidence type="ECO:0000256" key="5">
    <source>
        <dbReference type="SAM" id="Phobius"/>
    </source>
</evidence>
<dbReference type="EMBL" id="CAKAEH010000436">
    <property type="protein sequence ID" value="CAG9530969.1"/>
    <property type="molecule type" value="Genomic_DNA"/>
</dbReference>
<sequence>MLAGGIWCLYDSSEFCPYHSAIWTSAVFVITALIGIVTAKRCTVNFFVTYLVLSLICLMLCVISGAISARNLLLIGTYRHPKIDRNQAFCLIGEYDTSRMRYILAEMSRYDFKQCLLQLKIGIGINSIQFIVAIIEAILYLLSSILCCKQVCTKCYGT</sequence>
<reference evidence="6" key="1">
    <citation type="submission" date="2021-09" db="EMBL/GenBank/DDBJ databases">
        <authorList>
            <consortium name="Pathogen Informatics"/>
        </authorList>
    </citation>
    <scope>NUCLEOTIDE SEQUENCE</scope>
</reference>
<evidence type="ECO:0000313" key="7">
    <source>
        <dbReference type="Proteomes" id="UP000746747"/>
    </source>
</evidence>
<evidence type="ECO:0000256" key="3">
    <source>
        <dbReference type="ARBA" id="ARBA00022989"/>
    </source>
</evidence>
<accession>A0A8J2MJR2</accession>